<gene>
    <name evidence="1" type="ORF">SVIM_LOCUS486678</name>
</gene>
<sequence>MSFLNETATQTGNAWSMIVSYDVFARSLSPWCQVLKWEGGRRNEEGDEMAMGLVLQTWSR</sequence>
<proteinExistence type="predicted"/>
<accession>A0A6N2NAJ8</accession>
<reference evidence="1" key="1">
    <citation type="submission" date="2019-03" db="EMBL/GenBank/DDBJ databases">
        <authorList>
            <person name="Mank J."/>
            <person name="Almeida P."/>
        </authorList>
    </citation>
    <scope>NUCLEOTIDE SEQUENCE</scope>
    <source>
        <strain evidence="1">78183</strain>
    </source>
</reference>
<evidence type="ECO:0000313" key="1">
    <source>
        <dbReference type="EMBL" id="VFU63801.1"/>
    </source>
</evidence>
<dbReference type="EMBL" id="CAADRP010002229">
    <property type="protein sequence ID" value="VFU63801.1"/>
    <property type="molecule type" value="Genomic_DNA"/>
</dbReference>
<protein>
    <submittedName>
        <fullName evidence="1">Uncharacterized protein</fullName>
    </submittedName>
</protein>
<dbReference type="AlphaFoldDB" id="A0A6N2NAJ8"/>
<name>A0A6N2NAJ8_SALVM</name>
<organism evidence="1">
    <name type="scientific">Salix viminalis</name>
    <name type="common">Common osier</name>
    <name type="synonym">Basket willow</name>
    <dbReference type="NCBI Taxonomy" id="40686"/>
    <lineage>
        <taxon>Eukaryota</taxon>
        <taxon>Viridiplantae</taxon>
        <taxon>Streptophyta</taxon>
        <taxon>Embryophyta</taxon>
        <taxon>Tracheophyta</taxon>
        <taxon>Spermatophyta</taxon>
        <taxon>Magnoliopsida</taxon>
        <taxon>eudicotyledons</taxon>
        <taxon>Gunneridae</taxon>
        <taxon>Pentapetalae</taxon>
        <taxon>rosids</taxon>
        <taxon>fabids</taxon>
        <taxon>Malpighiales</taxon>
        <taxon>Salicaceae</taxon>
        <taxon>Saliceae</taxon>
        <taxon>Salix</taxon>
    </lineage>
</organism>